<dbReference type="InterPro" id="IPR009057">
    <property type="entry name" value="Homeodomain-like_sf"/>
</dbReference>
<dbReference type="RefSeq" id="WP_076480167.1">
    <property type="nucleotide sequence ID" value="NZ_FTNT01000007.1"/>
</dbReference>
<proteinExistence type="predicted"/>
<evidence type="ECO:0000259" key="5">
    <source>
        <dbReference type="PROSITE" id="PS01124"/>
    </source>
</evidence>
<dbReference type="SUPFAM" id="SSF46689">
    <property type="entry name" value="Homeodomain-like"/>
    <property type="match status" value="1"/>
</dbReference>
<dbReference type="OrthoDB" id="9799345at2"/>
<dbReference type="EMBL" id="FTNT01000007">
    <property type="protein sequence ID" value="SIS09201.1"/>
    <property type="molecule type" value="Genomic_DNA"/>
</dbReference>
<dbReference type="InterPro" id="IPR037923">
    <property type="entry name" value="HTH-like"/>
</dbReference>
<dbReference type="PRINTS" id="PR00032">
    <property type="entry name" value="HTHARAC"/>
</dbReference>
<feature type="domain" description="HTH araC/xylS-type" evidence="5">
    <location>
        <begin position="220"/>
        <end position="319"/>
    </location>
</feature>
<dbReference type="Pfam" id="PF12833">
    <property type="entry name" value="HTH_18"/>
    <property type="match status" value="1"/>
</dbReference>
<evidence type="ECO:0000256" key="2">
    <source>
        <dbReference type="ARBA" id="ARBA00023125"/>
    </source>
</evidence>
<dbReference type="PANTHER" id="PTHR46796:SF6">
    <property type="entry name" value="ARAC SUBFAMILY"/>
    <property type="match status" value="1"/>
</dbReference>
<dbReference type="Gene3D" id="1.10.10.60">
    <property type="entry name" value="Homeodomain-like"/>
    <property type="match status" value="1"/>
</dbReference>
<dbReference type="Proteomes" id="UP000186218">
    <property type="component" value="Unassembled WGS sequence"/>
</dbReference>
<dbReference type="InterPro" id="IPR020449">
    <property type="entry name" value="Tscrpt_reg_AraC-type_HTH"/>
</dbReference>
<dbReference type="AlphaFoldDB" id="A0A1N7G9D5"/>
<dbReference type="SMART" id="SM00342">
    <property type="entry name" value="HTH_ARAC"/>
    <property type="match status" value="1"/>
</dbReference>
<dbReference type="GO" id="GO:0003700">
    <property type="term" value="F:DNA-binding transcription factor activity"/>
    <property type="evidence" value="ECO:0007669"/>
    <property type="project" value="InterPro"/>
</dbReference>
<accession>A0A1N7G9D5</accession>
<protein>
    <submittedName>
        <fullName evidence="6">AraC-type DNA-binding protein</fullName>
    </submittedName>
</protein>
<dbReference type="InterPro" id="IPR035418">
    <property type="entry name" value="AraC-bd_2"/>
</dbReference>
<dbReference type="InterPro" id="IPR018060">
    <property type="entry name" value="HTH_AraC"/>
</dbReference>
<dbReference type="Pfam" id="PF14525">
    <property type="entry name" value="AraC_binding_2"/>
    <property type="match status" value="1"/>
</dbReference>
<dbReference type="STRING" id="1344003.SAMN05445060_2626"/>
<dbReference type="GO" id="GO:0043565">
    <property type="term" value="F:sequence-specific DNA binding"/>
    <property type="evidence" value="ECO:0007669"/>
    <property type="project" value="InterPro"/>
</dbReference>
<dbReference type="SUPFAM" id="SSF51215">
    <property type="entry name" value="Regulatory protein AraC"/>
    <property type="match status" value="1"/>
</dbReference>
<evidence type="ECO:0000256" key="3">
    <source>
        <dbReference type="ARBA" id="ARBA00023159"/>
    </source>
</evidence>
<keyword evidence="2 6" id="KW-0238">DNA-binding</keyword>
<keyword evidence="4" id="KW-0804">Transcription</keyword>
<evidence type="ECO:0000256" key="1">
    <source>
        <dbReference type="ARBA" id="ARBA00023015"/>
    </source>
</evidence>
<dbReference type="PROSITE" id="PS01124">
    <property type="entry name" value="HTH_ARAC_FAMILY_2"/>
    <property type="match status" value="1"/>
</dbReference>
<gene>
    <name evidence="6" type="ORF">SAMN05445060_2626</name>
</gene>
<dbReference type="PANTHER" id="PTHR46796">
    <property type="entry name" value="HTH-TYPE TRANSCRIPTIONAL ACTIVATOR RHAS-RELATED"/>
    <property type="match status" value="1"/>
</dbReference>
<dbReference type="InterPro" id="IPR018062">
    <property type="entry name" value="HTH_AraC-typ_CS"/>
</dbReference>
<reference evidence="6 7" key="1">
    <citation type="submission" date="2017-01" db="EMBL/GenBank/DDBJ databases">
        <authorList>
            <person name="Mah S.A."/>
            <person name="Swanson W.J."/>
            <person name="Moy G.W."/>
            <person name="Vacquier V.D."/>
        </authorList>
    </citation>
    <scope>NUCLEOTIDE SEQUENCE [LARGE SCALE GENOMIC DNA]</scope>
    <source>
        <strain evidence="6 7">CPCC 203464</strain>
    </source>
</reference>
<name>A0A1N7G9D5_9NOCA</name>
<keyword evidence="7" id="KW-1185">Reference proteome</keyword>
<evidence type="ECO:0000313" key="7">
    <source>
        <dbReference type="Proteomes" id="UP000186218"/>
    </source>
</evidence>
<keyword evidence="3" id="KW-0010">Activator</keyword>
<dbReference type="InterPro" id="IPR050204">
    <property type="entry name" value="AraC_XylS_family_regulators"/>
</dbReference>
<sequence length="324" mass="36147">MTGGAPGERIAQWSTSDQAPQDAIDHWREIRRRVYVDVVCDPTTPRLRADVVRGEYETFALSSKRVSGDCARRGRAELGRGREDREDLFAVFQISGSGILQQSDRTAVVLPGSFVVYNSTLPFTMYHDGPYHQVIVHLDADNAYALAGLTRDSDLLAVTIECDGAMSAIAAFFINFAATQQHDPQGADYLATHASALASTLLAYAARSRRPDLPDFLQHDQIRTFIRTHLADPYLDADDIAIGAHLSRRSLYRLYEGSDTSVMQLVRTLRIDTAKQLLHRYPDRPISAIARETGFKTTSNFHRAFRSAAGITPGEYRERDRGTR</sequence>
<dbReference type="PROSITE" id="PS00041">
    <property type="entry name" value="HTH_ARAC_FAMILY_1"/>
    <property type="match status" value="1"/>
</dbReference>
<evidence type="ECO:0000256" key="4">
    <source>
        <dbReference type="ARBA" id="ARBA00023163"/>
    </source>
</evidence>
<evidence type="ECO:0000313" key="6">
    <source>
        <dbReference type="EMBL" id="SIS09201.1"/>
    </source>
</evidence>
<keyword evidence="1" id="KW-0805">Transcription regulation</keyword>
<organism evidence="6 7">
    <name type="scientific">Williamsia sterculiae</name>
    <dbReference type="NCBI Taxonomy" id="1344003"/>
    <lineage>
        <taxon>Bacteria</taxon>
        <taxon>Bacillati</taxon>
        <taxon>Actinomycetota</taxon>
        <taxon>Actinomycetes</taxon>
        <taxon>Mycobacteriales</taxon>
        <taxon>Nocardiaceae</taxon>
        <taxon>Williamsia</taxon>
    </lineage>
</organism>